<comment type="caution">
    <text evidence="1">The sequence shown here is derived from an EMBL/GenBank/DDBJ whole genome shotgun (WGS) entry which is preliminary data.</text>
</comment>
<protein>
    <submittedName>
        <fullName evidence="1">Uncharacterized protein</fullName>
    </submittedName>
</protein>
<dbReference type="RefSeq" id="WP_380002036.1">
    <property type="nucleotide sequence ID" value="NZ_JBHSGN010000181.1"/>
</dbReference>
<name>A0ABV9L3P9_9BACT</name>
<sequence>MRKVYFSKDKAKIVFAVKLSGGVKNVTFSNFGGSYATSCKEEQKAIEDSFYFKRGLVYTASGTDGEQSEEEEESGSTEIGHVTNIQQAKELLRSSPYNIPYQQLGTPEKILRAAGELNISFPKLKL</sequence>
<dbReference type="EMBL" id="JBHSGN010000181">
    <property type="protein sequence ID" value="MFC4677139.1"/>
    <property type="molecule type" value="Genomic_DNA"/>
</dbReference>
<evidence type="ECO:0000313" key="2">
    <source>
        <dbReference type="Proteomes" id="UP001596023"/>
    </source>
</evidence>
<reference evidence="2" key="1">
    <citation type="journal article" date="2019" name="Int. J. Syst. Evol. Microbiol.">
        <title>The Global Catalogue of Microorganisms (GCM) 10K type strain sequencing project: providing services to taxonomists for standard genome sequencing and annotation.</title>
        <authorList>
            <consortium name="The Broad Institute Genomics Platform"/>
            <consortium name="The Broad Institute Genome Sequencing Center for Infectious Disease"/>
            <person name="Wu L."/>
            <person name="Ma J."/>
        </authorList>
    </citation>
    <scope>NUCLEOTIDE SEQUENCE [LARGE SCALE GENOMIC DNA]</scope>
    <source>
        <strain evidence="2">CCUG 66188</strain>
    </source>
</reference>
<organism evidence="1 2">
    <name type="scientific">Dysgonomonas termitidis</name>
    <dbReference type="NCBI Taxonomy" id="1516126"/>
    <lineage>
        <taxon>Bacteria</taxon>
        <taxon>Pseudomonadati</taxon>
        <taxon>Bacteroidota</taxon>
        <taxon>Bacteroidia</taxon>
        <taxon>Bacteroidales</taxon>
        <taxon>Dysgonomonadaceae</taxon>
        <taxon>Dysgonomonas</taxon>
    </lineage>
</organism>
<evidence type="ECO:0000313" key="1">
    <source>
        <dbReference type="EMBL" id="MFC4677139.1"/>
    </source>
</evidence>
<accession>A0ABV9L3P9</accession>
<gene>
    <name evidence="1" type="ORF">ACFO6W_25995</name>
</gene>
<dbReference type="Proteomes" id="UP001596023">
    <property type="component" value="Unassembled WGS sequence"/>
</dbReference>
<proteinExistence type="predicted"/>
<keyword evidence="2" id="KW-1185">Reference proteome</keyword>